<dbReference type="SUPFAM" id="SSF109604">
    <property type="entry name" value="HD-domain/PDEase-like"/>
    <property type="match status" value="1"/>
</dbReference>
<evidence type="ECO:0000259" key="3">
    <source>
        <dbReference type="PROSITE" id="PS50887"/>
    </source>
</evidence>
<gene>
    <name evidence="5" type="ORF">BR63_04575</name>
</gene>
<dbReference type="InterPro" id="IPR003607">
    <property type="entry name" value="HD/PDEase_dom"/>
</dbReference>
<dbReference type="Proteomes" id="UP000515847">
    <property type="component" value="Chromosome"/>
</dbReference>
<name>A0A7G6E0P2_THEFR</name>
<keyword evidence="6" id="KW-1185">Reference proteome</keyword>
<feature type="domain" description="PAC" evidence="2">
    <location>
        <begin position="466"/>
        <end position="518"/>
    </location>
</feature>
<dbReference type="PROSITE" id="PS50887">
    <property type="entry name" value="GGDEF"/>
    <property type="match status" value="1"/>
</dbReference>
<evidence type="ECO:0000313" key="5">
    <source>
        <dbReference type="EMBL" id="QNB45646.1"/>
    </source>
</evidence>
<dbReference type="InterPro" id="IPR037522">
    <property type="entry name" value="HD_GYP_dom"/>
</dbReference>
<dbReference type="SMART" id="SM00471">
    <property type="entry name" value="HDc"/>
    <property type="match status" value="1"/>
</dbReference>
<dbReference type="Gene3D" id="3.30.450.20">
    <property type="entry name" value="PAS domain"/>
    <property type="match status" value="4"/>
</dbReference>
<protein>
    <submittedName>
        <fullName evidence="5">PAS domain S-box protein</fullName>
    </submittedName>
</protein>
<proteinExistence type="predicted"/>
<dbReference type="InterPro" id="IPR043128">
    <property type="entry name" value="Rev_trsase/Diguanyl_cyclase"/>
</dbReference>
<dbReference type="KEGG" id="tfr:BR63_04575"/>
<dbReference type="Pfam" id="PF13426">
    <property type="entry name" value="PAS_9"/>
    <property type="match status" value="1"/>
</dbReference>
<feature type="domain" description="HD-GYP" evidence="4">
    <location>
        <begin position="668"/>
        <end position="863"/>
    </location>
</feature>
<dbReference type="Gene3D" id="1.10.3210.10">
    <property type="entry name" value="Hypothetical protein af1432"/>
    <property type="match status" value="1"/>
</dbReference>
<evidence type="ECO:0000259" key="1">
    <source>
        <dbReference type="PROSITE" id="PS50112"/>
    </source>
</evidence>
<evidence type="ECO:0000313" key="6">
    <source>
        <dbReference type="Proteomes" id="UP000515847"/>
    </source>
</evidence>
<dbReference type="Pfam" id="PF08448">
    <property type="entry name" value="PAS_4"/>
    <property type="match status" value="3"/>
</dbReference>
<accession>A0A7G6E0P2</accession>
<dbReference type="InterPro" id="IPR000160">
    <property type="entry name" value="GGDEF_dom"/>
</dbReference>
<dbReference type="PANTHER" id="PTHR43155">
    <property type="entry name" value="CYCLIC DI-GMP PHOSPHODIESTERASE PA4108-RELATED"/>
    <property type="match status" value="1"/>
</dbReference>
<organism evidence="5 6">
    <name type="scientific">Thermanaerosceptrum fracticalcis</name>
    <dbReference type="NCBI Taxonomy" id="1712410"/>
    <lineage>
        <taxon>Bacteria</taxon>
        <taxon>Bacillati</taxon>
        <taxon>Bacillota</taxon>
        <taxon>Clostridia</taxon>
        <taxon>Eubacteriales</taxon>
        <taxon>Peptococcaceae</taxon>
        <taxon>Thermanaerosceptrum</taxon>
    </lineage>
</organism>
<dbReference type="SMART" id="SM00091">
    <property type="entry name" value="PAS"/>
    <property type="match status" value="4"/>
</dbReference>
<feature type="domain" description="PAS" evidence="1">
    <location>
        <begin position="288"/>
        <end position="328"/>
    </location>
</feature>
<dbReference type="InterPro" id="IPR000014">
    <property type="entry name" value="PAS"/>
</dbReference>
<dbReference type="NCBIfam" id="TIGR00229">
    <property type="entry name" value="sensory_box"/>
    <property type="match status" value="3"/>
</dbReference>
<dbReference type="CDD" id="cd00130">
    <property type="entry name" value="PAS"/>
    <property type="match status" value="3"/>
</dbReference>
<dbReference type="SUPFAM" id="SSF55785">
    <property type="entry name" value="PYP-like sensor domain (PAS domain)"/>
    <property type="match status" value="4"/>
</dbReference>
<dbReference type="SMART" id="SM00267">
    <property type="entry name" value="GGDEF"/>
    <property type="match status" value="1"/>
</dbReference>
<dbReference type="InterPro" id="IPR035965">
    <property type="entry name" value="PAS-like_dom_sf"/>
</dbReference>
<dbReference type="RefSeq" id="WP_051965380.1">
    <property type="nucleotide sequence ID" value="NZ_CP045798.1"/>
</dbReference>
<dbReference type="AlphaFoldDB" id="A0A7G6E0P2"/>
<evidence type="ECO:0000259" key="4">
    <source>
        <dbReference type="PROSITE" id="PS51832"/>
    </source>
</evidence>
<dbReference type="PANTHER" id="PTHR43155:SF2">
    <property type="entry name" value="CYCLIC DI-GMP PHOSPHODIESTERASE PA4108"/>
    <property type="match status" value="1"/>
</dbReference>
<dbReference type="PROSITE" id="PS51832">
    <property type="entry name" value="HD_GYP"/>
    <property type="match status" value="1"/>
</dbReference>
<dbReference type="InterPro" id="IPR013656">
    <property type="entry name" value="PAS_4"/>
</dbReference>
<dbReference type="Pfam" id="PF13487">
    <property type="entry name" value="HD_5"/>
    <property type="match status" value="1"/>
</dbReference>
<feature type="domain" description="GGDEF" evidence="3">
    <location>
        <begin position="547"/>
        <end position="677"/>
    </location>
</feature>
<dbReference type="SUPFAM" id="SSF55073">
    <property type="entry name" value="Nucleotide cyclase"/>
    <property type="match status" value="1"/>
</dbReference>
<reference evidence="5 6" key="1">
    <citation type="journal article" date="2019" name="Front. Microbiol.">
        <title>Thermoanaerosceptrum fracticalcis gen. nov. sp. nov., a Novel Fumarate-Fermenting Microorganism From a Deep Fractured Carbonate Aquifer of the US Great Basin.</title>
        <authorList>
            <person name="Hamilton-Brehm S.D."/>
            <person name="Stewart L.E."/>
            <person name="Zavarin M."/>
            <person name="Caldwell M."/>
            <person name="Lawson P.A."/>
            <person name="Onstott T.C."/>
            <person name="Grzymski J."/>
            <person name="Neveux I."/>
            <person name="Lollar B.S."/>
            <person name="Russell C.E."/>
            <person name="Moser D.P."/>
        </authorList>
    </citation>
    <scope>NUCLEOTIDE SEQUENCE [LARGE SCALE GENOMIC DNA]</scope>
    <source>
        <strain evidence="5 6">DRI-13</strain>
    </source>
</reference>
<dbReference type="SMART" id="SM00086">
    <property type="entry name" value="PAC"/>
    <property type="match status" value="3"/>
</dbReference>
<dbReference type="CDD" id="cd00077">
    <property type="entry name" value="HDc"/>
    <property type="match status" value="1"/>
</dbReference>
<feature type="domain" description="PAS" evidence="1">
    <location>
        <begin position="388"/>
        <end position="461"/>
    </location>
</feature>
<dbReference type="Gene3D" id="3.30.70.270">
    <property type="match status" value="1"/>
</dbReference>
<dbReference type="CDD" id="cd01949">
    <property type="entry name" value="GGDEF"/>
    <property type="match status" value="1"/>
</dbReference>
<dbReference type="Pfam" id="PF00990">
    <property type="entry name" value="GGDEF"/>
    <property type="match status" value="1"/>
</dbReference>
<dbReference type="EMBL" id="CP045798">
    <property type="protein sequence ID" value="QNB45646.1"/>
    <property type="molecule type" value="Genomic_DNA"/>
</dbReference>
<dbReference type="InterPro" id="IPR000700">
    <property type="entry name" value="PAS-assoc_C"/>
</dbReference>
<dbReference type="PROSITE" id="PS50112">
    <property type="entry name" value="PAS"/>
    <property type="match status" value="2"/>
</dbReference>
<sequence>MEEKFMQEILRQAPFGYAYHKILLNDRGEAKDYIFLDINPAFEEMTGLRREAILGKRVTEVLPGIRSSGFDWVDFYGKVALTGERQDFTQYTEPLGRWYKITAFAPLKGYFTTIFQDITLEMERIQTLEMQKQKIRELATELETVFQGTQDAMFLVRVENGEFRYIRNNAAHQTLTGFSLEELHDKTPVELAGKEIGENIEVNYRRCVEAGTAIIYEETLELPAGERVWLTSLTPVFENGKAKYLVGASKDITLQKKAEKEREELLRRLQTMFNEHTAVMLLIEPITGKIVEANPAACAFYGYTREELISMHIQDINMLPKEEVERLRLLALRGKERYFVFPHRLKSGEIRLVDVYFCPVTHSGRKLLFSIIFDVTDREKYKGELHREKELLRTTLLSIGDGVVTTDQAGRITALNRAAEEITGWSEEAAKGRPFAEVFKLISKNTGQEVEEPVAKVLRTGKTIGLANHTALINKEGRQIPIAASAAPIKDEKGQTFGVVMVFRDVTQEKEKQEKILYLSYHDPLTGLYNRRFIEEEVKRLDMSRELPLAVIIGDVNGLKLANDVFGHEEGDKLLKKAAEIIKESCRKEDIIARWGGDEFLILLPRTTAKTAEEIMKRIKNRCLQVSGGKVQLSIAMGYAVRTKESEILRQTIKEAEEWMYRRKLMEGKSYRSAIINTLLATLYAKSTETKEHAERLKNYCLMIGRRMKLSVKELDELALLAVLHDIGKVGIKESVLQKPGPLTSAEWEEIKKHPEIGYRIAQNTPELASIADYILCHHERWDGQGYPRGLKGEEIPLLCRILAVADTYDAMTSDRTYRKAMSRKEAIAEIKRNAGTQFDPDAVEIFLAFIKERGCIEHLMTVLKAKNFKK</sequence>
<dbReference type="OrthoDB" id="9798833at2"/>
<dbReference type="InterPro" id="IPR029787">
    <property type="entry name" value="Nucleotide_cyclase"/>
</dbReference>
<dbReference type="NCBIfam" id="TIGR00254">
    <property type="entry name" value="GGDEF"/>
    <property type="match status" value="1"/>
</dbReference>
<evidence type="ECO:0000259" key="2">
    <source>
        <dbReference type="PROSITE" id="PS50113"/>
    </source>
</evidence>
<dbReference type="PROSITE" id="PS50113">
    <property type="entry name" value="PAC"/>
    <property type="match status" value="1"/>
</dbReference>
<dbReference type="InterPro" id="IPR001610">
    <property type="entry name" value="PAC"/>
</dbReference>